<feature type="signal peptide" evidence="1">
    <location>
        <begin position="1"/>
        <end position="23"/>
    </location>
</feature>
<dbReference type="RefSeq" id="XP_022104109.1">
    <property type="nucleotide sequence ID" value="XM_022248417.1"/>
</dbReference>
<dbReference type="PROSITE" id="PS50060">
    <property type="entry name" value="MAM_2"/>
    <property type="match status" value="1"/>
</dbReference>
<protein>
    <submittedName>
        <fullName evidence="4">MAM and LDL-receptor class A domain-containing protein 1-like</fullName>
    </submittedName>
</protein>
<dbReference type="Pfam" id="PF00629">
    <property type="entry name" value="MAM"/>
    <property type="match status" value="1"/>
</dbReference>
<dbReference type="SMART" id="SM00137">
    <property type="entry name" value="MAM"/>
    <property type="match status" value="1"/>
</dbReference>
<feature type="chain" id="PRO_5034795501" evidence="1">
    <location>
        <begin position="24"/>
        <end position="192"/>
    </location>
</feature>
<dbReference type="PANTHER" id="PTHR23282">
    <property type="entry name" value="APICAL ENDOSOMAL GLYCOPROTEIN PRECURSOR"/>
    <property type="match status" value="1"/>
</dbReference>
<evidence type="ECO:0000256" key="1">
    <source>
        <dbReference type="SAM" id="SignalP"/>
    </source>
</evidence>
<dbReference type="PRINTS" id="PR00020">
    <property type="entry name" value="MAMDOMAIN"/>
</dbReference>
<dbReference type="KEGG" id="aplc:110986504"/>
<gene>
    <name evidence="4" type="primary">LOC110986504</name>
</gene>
<dbReference type="OrthoDB" id="412155at2759"/>
<evidence type="ECO:0000313" key="3">
    <source>
        <dbReference type="Proteomes" id="UP000694845"/>
    </source>
</evidence>
<reference evidence="4" key="1">
    <citation type="submission" date="2025-08" db="UniProtKB">
        <authorList>
            <consortium name="RefSeq"/>
        </authorList>
    </citation>
    <scope>IDENTIFICATION</scope>
</reference>
<dbReference type="AlphaFoldDB" id="A0A8B7ZEP1"/>
<dbReference type="CDD" id="cd06263">
    <property type="entry name" value="MAM"/>
    <property type="match status" value="1"/>
</dbReference>
<dbReference type="Proteomes" id="UP000694845">
    <property type="component" value="Unplaced"/>
</dbReference>
<dbReference type="PANTHER" id="PTHR23282:SF101">
    <property type="entry name" value="MAM DOMAIN-CONTAINING PROTEIN"/>
    <property type="match status" value="1"/>
</dbReference>
<dbReference type="InterPro" id="IPR051560">
    <property type="entry name" value="MAM_domain-containing"/>
</dbReference>
<name>A0A8B7ZEP1_ACAPL</name>
<sequence length="192" mass="21607">MACISLTCGLMLGLSLFVRASLGFDCTFEHGMCGWKQSWDDAGYWMRRSGRSPSYYTGPLSDRTPGSSTNYYCYSNGGSHSSSNAVLLSPIVKATDVRQFIWRFSFWYNMYGSDIGRLNVYKTPVNGRLSEGRVIFSRHGQQTSSSEWLEGEIYITDVASSFRIAFEAIRQYLYDDLGHIAIDDVTISDLPT</sequence>
<keyword evidence="3" id="KW-1185">Reference proteome</keyword>
<keyword evidence="1" id="KW-0732">Signal</keyword>
<dbReference type="SUPFAM" id="SSF49899">
    <property type="entry name" value="Concanavalin A-like lectins/glucanases"/>
    <property type="match status" value="1"/>
</dbReference>
<dbReference type="GeneID" id="110986504"/>
<feature type="domain" description="MAM" evidence="2">
    <location>
        <begin position="24"/>
        <end position="192"/>
    </location>
</feature>
<dbReference type="InterPro" id="IPR013320">
    <property type="entry name" value="ConA-like_dom_sf"/>
</dbReference>
<evidence type="ECO:0000259" key="2">
    <source>
        <dbReference type="PROSITE" id="PS50060"/>
    </source>
</evidence>
<dbReference type="OMA" id="CEWEDIS"/>
<proteinExistence type="predicted"/>
<evidence type="ECO:0000313" key="4">
    <source>
        <dbReference type="RefSeq" id="XP_022104109.1"/>
    </source>
</evidence>
<dbReference type="Gene3D" id="2.60.120.200">
    <property type="match status" value="1"/>
</dbReference>
<dbReference type="InterPro" id="IPR000998">
    <property type="entry name" value="MAM_dom"/>
</dbReference>
<dbReference type="GO" id="GO:0016020">
    <property type="term" value="C:membrane"/>
    <property type="evidence" value="ECO:0007669"/>
    <property type="project" value="InterPro"/>
</dbReference>
<accession>A0A8B7ZEP1</accession>
<organism evidence="3 4">
    <name type="scientific">Acanthaster planci</name>
    <name type="common">Crown-of-thorns starfish</name>
    <dbReference type="NCBI Taxonomy" id="133434"/>
    <lineage>
        <taxon>Eukaryota</taxon>
        <taxon>Metazoa</taxon>
        <taxon>Echinodermata</taxon>
        <taxon>Eleutherozoa</taxon>
        <taxon>Asterozoa</taxon>
        <taxon>Asteroidea</taxon>
        <taxon>Valvatacea</taxon>
        <taxon>Valvatida</taxon>
        <taxon>Acanthasteridae</taxon>
        <taxon>Acanthaster</taxon>
    </lineage>
</organism>